<protein>
    <recommendedName>
        <fullName evidence="3">26S proteasome non-ATPase regulatory subunit 5</fullName>
    </recommendedName>
</protein>
<dbReference type="InterPro" id="IPR016024">
    <property type="entry name" value="ARM-type_fold"/>
</dbReference>
<dbReference type="InterPro" id="IPR019538">
    <property type="entry name" value="PSMD5"/>
</dbReference>
<dbReference type="AlphaFoldDB" id="A0A9W8I8R9"/>
<dbReference type="GO" id="GO:0043248">
    <property type="term" value="P:proteasome assembly"/>
    <property type="evidence" value="ECO:0007669"/>
    <property type="project" value="InterPro"/>
</dbReference>
<name>A0A9W8I8R9_9FUNG</name>
<sequence>MADKDYTQNIKQICELLQSDPAPEVIQGLRDAFENLSKQLKAGPFLEVFEATLSSIPFSALFSLLAAPDNKLIVTVAEVTGQLLKPVTWEMVHQTFEEYIVQGLAHPHPVVKTLVLRQFLKCEDKTVPLSDKGILMEYLLSEESVATIKQLLAGNASQRFRVYDVVMNAIKSTDSAFEFFRQEGIMDRFLQESDTSDVLVAMNFYELVPTLCQSTVTYEYLDSSAVFKDALAQVHLSKTESSVTSSLLRVSILKLFSRMADVQGISPPDFYGKYAIVPEMAGLIEESEDMDLKVTAIACIGAIGNSPKALGYLAQEKTGLDALAAAYKSSYGKLRVECLRAIACIFGYSLSPSGELSQACYDLYTKLDQIQFLVAVTKEIMKGFEDTGIAGLAVIEKMVRHAWGLHEVASYRNIINFLLMRDSSREKTVQKWQYSVIETIVHVPDAQNEFSEDIWTQLTKYVKDGPYYAAASAQVALDSAS</sequence>
<dbReference type="PANTHER" id="PTHR13554:SF10">
    <property type="entry name" value="26S PROTEASOME NON-ATPASE REGULATORY SUBUNIT 5"/>
    <property type="match status" value="1"/>
</dbReference>
<dbReference type="Proteomes" id="UP001139887">
    <property type="component" value="Unassembled WGS sequence"/>
</dbReference>
<accession>A0A9W8I8R9</accession>
<dbReference type="EMBL" id="JANBUW010000022">
    <property type="protein sequence ID" value="KAJ2850835.1"/>
    <property type="molecule type" value="Genomic_DNA"/>
</dbReference>
<dbReference type="OrthoDB" id="10250600at2759"/>
<reference evidence="1" key="1">
    <citation type="submission" date="2022-07" db="EMBL/GenBank/DDBJ databases">
        <title>Phylogenomic reconstructions and comparative analyses of Kickxellomycotina fungi.</title>
        <authorList>
            <person name="Reynolds N.K."/>
            <person name="Stajich J.E."/>
            <person name="Barry K."/>
            <person name="Grigoriev I.V."/>
            <person name="Crous P."/>
            <person name="Smith M.E."/>
        </authorList>
    </citation>
    <scope>NUCLEOTIDE SEQUENCE</scope>
    <source>
        <strain evidence="1">NRRL 1566</strain>
    </source>
</reference>
<dbReference type="PANTHER" id="PTHR13554">
    <property type="entry name" value="26S PROTEASOME NON-ATPASE REGULATORY SUBUNIT 5-RELATED"/>
    <property type="match status" value="1"/>
</dbReference>
<dbReference type="GO" id="GO:0005829">
    <property type="term" value="C:cytosol"/>
    <property type="evidence" value="ECO:0007669"/>
    <property type="project" value="TreeGrafter"/>
</dbReference>
<dbReference type="Pfam" id="PF10508">
    <property type="entry name" value="Proteasom_PSMB"/>
    <property type="match status" value="1"/>
</dbReference>
<organism evidence="1 2">
    <name type="scientific">Coemansia brasiliensis</name>
    <dbReference type="NCBI Taxonomy" id="2650707"/>
    <lineage>
        <taxon>Eukaryota</taxon>
        <taxon>Fungi</taxon>
        <taxon>Fungi incertae sedis</taxon>
        <taxon>Zoopagomycota</taxon>
        <taxon>Kickxellomycotina</taxon>
        <taxon>Kickxellomycetes</taxon>
        <taxon>Kickxellales</taxon>
        <taxon>Kickxellaceae</taxon>
        <taxon>Coemansia</taxon>
    </lineage>
</organism>
<comment type="caution">
    <text evidence="1">The sequence shown here is derived from an EMBL/GenBank/DDBJ whole genome shotgun (WGS) entry which is preliminary data.</text>
</comment>
<dbReference type="SUPFAM" id="SSF48371">
    <property type="entry name" value="ARM repeat"/>
    <property type="match status" value="1"/>
</dbReference>
<evidence type="ECO:0000313" key="2">
    <source>
        <dbReference type="Proteomes" id="UP001139887"/>
    </source>
</evidence>
<evidence type="ECO:0008006" key="3">
    <source>
        <dbReference type="Google" id="ProtNLM"/>
    </source>
</evidence>
<evidence type="ECO:0000313" key="1">
    <source>
        <dbReference type="EMBL" id="KAJ2850835.1"/>
    </source>
</evidence>
<keyword evidence="2" id="KW-1185">Reference proteome</keyword>
<proteinExistence type="predicted"/>
<gene>
    <name evidence="1" type="ORF">IWW36_001559</name>
</gene>